<keyword evidence="9" id="KW-0627">Porphyrin biosynthesis</keyword>
<evidence type="ECO:0000256" key="2">
    <source>
        <dbReference type="ARBA" id="ARBA00004429"/>
    </source>
</evidence>
<evidence type="ECO:0000313" key="13">
    <source>
        <dbReference type="Proteomes" id="UP000267187"/>
    </source>
</evidence>
<dbReference type="GO" id="GO:0006779">
    <property type="term" value="P:porphyrin-containing compound biosynthetic process"/>
    <property type="evidence" value="ECO:0007669"/>
    <property type="project" value="UniProtKB-KW"/>
</dbReference>
<evidence type="ECO:0000256" key="6">
    <source>
        <dbReference type="ARBA" id="ARBA00022692"/>
    </source>
</evidence>
<evidence type="ECO:0000256" key="9">
    <source>
        <dbReference type="ARBA" id="ARBA00023244"/>
    </source>
</evidence>
<keyword evidence="8 10" id="KW-0472">Membrane</keyword>
<evidence type="ECO:0000256" key="4">
    <source>
        <dbReference type="ARBA" id="ARBA00022475"/>
    </source>
</evidence>
<evidence type="ECO:0000313" key="12">
    <source>
        <dbReference type="EMBL" id="RMA82208.1"/>
    </source>
</evidence>
<evidence type="ECO:0000256" key="10">
    <source>
        <dbReference type="SAM" id="Phobius"/>
    </source>
</evidence>
<evidence type="ECO:0000256" key="7">
    <source>
        <dbReference type="ARBA" id="ARBA00022989"/>
    </source>
</evidence>
<dbReference type="UniPathway" id="UPA00252"/>
<dbReference type="AlphaFoldDB" id="A0A3M0AHH1"/>
<keyword evidence="13" id="KW-1185">Reference proteome</keyword>
<feature type="transmembrane region" description="Helical" evidence="10">
    <location>
        <begin position="5"/>
        <end position="23"/>
    </location>
</feature>
<keyword evidence="7 10" id="KW-1133">Transmembrane helix</keyword>
<dbReference type="NCBIfam" id="TIGR00540">
    <property type="entry name" value="TPR_hemY_coli"/>
    <property type="match status" value="1"/>
</dbReference>
<proteinExistence type="predicted"/>
<comment type="subcellular location">
    <subcellularLocation>
        <location evidence="2">Cell inner membrane</location>
        <topology evidence="2">Multi-pass membrane protein</topology>
    </subcellularLocation>
</comment>
<keyword evidence="4" id="KW-1003">Cell membrane</keyword>
<keyword evidence="6 10" id="KW-0812">Transmembrane</keyword>
<accession>A0A3M0AHH1</accession>
<dbReference type="GO" id="GO:0005886">
    <property type="term" value="C:plasma membrane"/>
    <property type="evidence" value="ECO:0007669"/>
    <property type="project" value="UniProtKB-SubCell"/>
</dbReference>
<evidence type="ECO:0000256" key="3">
    <source>
        <dbReference type="ARBA" id="ARBA00004744"/>
    </source>
</evidence>
<protein>
    <submittedName>
        <fullName evidence="12">HemY protein</fullName>
    </submittedName>
</protein>
<dbReference type="EMBL" id="REFJ01000001">
    <property type="protein sequence ID" value="RMA82208.1"/>
    <property type="molecule type" value="Genomic_DNA"/>
</dbReference>
<dbReference type="SUPFAM" id="SSF48452">
    <property type="entry name" value="TPR-like"/>
    <property type="match status" value="1"/>
</dbReference>
<dbReference type="GO" id="GO:0042168">
    <property type="term" value="P:heme metabolic process"/>
    <property type="evidence" value="ECO:0007669"/>
    <property type="project" value="InterPro"/>
</dbReference>
<reference evidence="12 13" key="1">
    <citation type="submission" date="2018-10" db="EMBL/GenBank/DDBJ databases">
        <title>Genomic Encyclopedia of Type Strains, Phase IV (KMG-IV): sequencing the most valuable type-strain genomes for metagenomic binning, comparative biology and taxonomic classification.</title>
        <authorList>
            <person name="Goeker M."/>
        </authorList>
    </citation>
    <scope>NUCLEOTIDE SEQUENCE [LARGE SCALE GENOMIC DNA]</scope>
    <source>
        <strain evidence="12 13">DSM 25080</strain>
    </source>
</reference>
<sequence length="395" mass="43707">MKRMIIWLMVAAVAGTLLAMWALEDPGYVALARGEVMVQMSMVTAIGLLVLTIAAVLVMIRLVAILWMPGRWARQQLLAGSKTRATRRTNRGFIAYLMGDFAKARQQLLASVGNVDSPMLNYLLAARSSQYLGENDRALELLEEAQLADENAQAAIIMVQAEIYQQQGHWEQSIAILQRLENTDNNSALRLLAMAYEELKDFASLYQLLPKLEKYRVFDAEKLSALHLAAATGQLDRAMNDIEKGHADNSSLAAIWGSLAKQDRRNASLAAHYASILKQRAAESDAEKLLRPLLERQSPDVLIEMYGQLKGSDAMKQLKKLQGLDRTDRTALIALARLSCGAELWGQAKDYYQRAIGLTMSAKVALELASVLRKLKDETGALEVERSALVALAHN</sequence>
<keyword evidence="5" id="KW-0997">Cell inner membrane</keyword>
<dbReference type="Gene3D" id="1.25.40.10">
    <property type="entry name" value="Tetratricopeptide repeat domain"/>
    <property type="match status" value="2"/>
</dbReference>
<dbReference type="InterPro" id="IPR005254">
    <property type="entry name" value="Heme_biosyn_assoc_TPR_pro"/>
</dbReference>
<dbReference type="InterPro" id="IPR011990">
    <property type="entry name" value="TPR-like_helical_dom_sf"/>
</dbReference>
<name>A0A3M0AHH1_9GAMM</name>
<evidence type="ECO:0000256" key="5">
    <source>
        <dbReference type="ARBA" id="ARBA00022519"/>
    </source>
</evidence>
<dbReference type="OrthoDB" id="7053339at2"/>
<gene>
    <name evidence="12" type="ORF">DFR27_0156</name>
</gene>
<feature type="domain" description="HemY N-terminal" evidence="11">
    <location>
        <begin position="27"/>
        <end position="131"/>
    </location>
</feature>
<organism evidence="12 13">
    <name type="scientific">Umboniibacter marinipuniceus</name>
    <dbReference type="NCBI Taxonomy" id="569599"/>
    <lineage>
        <taxon>Bacteria</taxon>
        <taxon>Pseudomonadati</taxon>
        <taxon>Pseudomonadota</taxon>
        <taxon>Gammaproteobacteria</taxon>
        <taxon>Cellvibrionales</taxon>
        <taxon>Cellvibrionaceae</taxon>
        <taxon>Umboniibacter</taxon>
    </lineage>
</organism>
<comment type="pathway">
    <text evidence="3">Porphyrin-containing compound metabolism; protoheme biosynthesis.</text>
</comment>
<evidence type="ECO:0000259" key="11">
    <source>
        <dbReference type="Pfam" id="PF07219"/>
    </source>
</evidence>
<evidence type="ECO:0000256" key="8">
    <source>
        <dbReference type="ARBA" id="ARBA00023136"/>
    </source>
</evidence>
<comment type="caution">
    <text evidence="12">The sequence shown here is derived from an EMBL/GenBank/DDBJ whole genome shotgun (WGS) entry which is preliminary data.</text>
</comment>
<evidence type="ECO:0000256" key="1">
    <source>
        <dbReference type="ARBA" id="ARBA00002962"/>
    </source>
</evidence>
<dbReference type="InterPro" id="IPR010817">
    <property type="entry name" value="HemY_N"/>
</dbReference>
<dbReference type="Pfam" id="PF07219">
    <property type="entry name" value="HemY_N"/>
    <property type="match status" value="1"/>
</dbReference>
<dbReference type="Proteomes" id="UP000267187">
    <property type="component" value="Unassembled WGS sequence"/>
</dbReference>
<feature type="transmembrane region" description="Helical" evidence="10">
    <location>
        <begin position="43"/>
        <end position="67"/>
    </location>
</feature>
<comment type="function">
    <text evidence="1">Involved in a late step of protoheme IX synthesis.</text>
</comment>